<sequence>MMTVLVGYASAHGSTREIAERIGSRLTESGVSADVRPLDDRTRAAGYSAFVLGSAVHNRRWLPEAAAYLERHRDTLAQGRVWAFSVGMPAALRGPWRRLASREGAIVLDALGPLPDLRGHRLFSGVVTREQLGWVGALALRLLGGRAGDYRDWDAIDAWAAEIAGEFRATGEAPRR</sequence>
<dbReference type="InterPro" id="IPR008254">
    <property type="entry name" value="Flavodoxin/NO_synth"/>
</dbReference>
<dbReference type="PANTHER" id="PTHR38030:SF2">
    <property type="entry name" value="PROTOPORPHYRINOGEN IX DEHYDROGENASE [QUINONE]"/>
    <property type="match status" value="1"/>
</dbReference>
<evidence type="ECO:0000259" key="1">
    <source>
        <dbReference type="PROSITE" id="PS50902"/>
    </source>
</evidence>
<dbReference type="Gene3D" id="3.40.50.360">
    <property type="match status" value="1"/>
</dbReference>
<dbReference type="PANTHER" id="PTHR38030">
    <property type="entry name" value="PROTOPORPHYRINOGEN IX DEHYDROGENASE [MENAQUINONE]"/>
    <property type="match status" value="1"/>
</dbReference>
<proteinExistence type="predicted"/>
<dbReference type="EMBL" id="CP108482">
    <property type="protein sequence ID" value="WUS55004.1"/>
    <property type="molecule type" value="Genomic_DNA"/>
</dbReference>
<organism evidence="2 3">
    <name type="scientific">Kitasatospora herbaricolor</name>
    <dbReference type="NCBI Taxonomy" id="68217"/>
    <lineage>
        <taxon>Bacteria</taxon>
        <taxon>Bacillati</taxon>
        <taxon>Actinomycetota</taxon>
        <taxon>Actinomycetes</taxon>
        <taxon>Kitasatosporales</taxon>
        <taxon>Streptomycetaceae</taxon>
        <taxon>Kitasatospora</taxon>
    </lineage>
</organism>
<dbReference type="Pfam" id="PF12724">
    <property type="entry name" value="Flavodoxin_5"/>
    <property type="match status" value="1"/>
</dbReference>
<protein>
    <submittedName>
        <fullName evidence="2">Flavodoxin domain-containing protein</fullName>
    </submittedName>
</protein>
<gene>
    <name evidence="2" type="ORF">OG469_05435</name>
</gene>
<evidence type="ECO:0000313" key="2">
    <source>
        <dbReference type="EMBL" id="WUS55004.1"/>
    </source>
</evidence>
<keyword evidence="3" id="KW-1185">Reference proteome</keyword>
<dbReference type="Proteomes" id="UP001432014">
    <property type="component" value="Chromosome"/>
</dbReference>
<reference evidence="2 3" key="1">
    <citation type="submission" date="2022-10" db="EMBL/GenBank/DDBJ databases">
        <title>The complete genomes of actinobacterial strains from the NBC collection.</title>
        <authorList>
            <person name="Joergensen T.S."/>
            <person name="Alvarez Arevalo M."/>
            <person name="Sterndorff E.B."/>
            <person name="Faurdal D."/>
            <person name="Vuksanovic O."/>
            <person name="Mourched A.-S."/>
            <person name="Charusanti P."/>
            <person name="Shaw S."/>
            <person name="Blin K."/>
            <person name="Weber T."/>
        </authorList>
    </citation>
    <scope>NUCLEOTIDE SEQUENCE [LARGE SCALE GENOMIC DNA]</scope>
    <source>
        <strain evidence="2 3">NBC_01247</strain>
    </source>
</reference>
<dbReference type="InterPro" id="IPR026816">
    <property type="entry name" value="Flavodoxin_dom"/>
</dbReference>
<name>A0ABZ1W2L4_9ACTN</name>
<dbReference type="InterPro" id="IPR029039">
    <property type="entry name" value="Flavoprotein-like_sf"/>
</dbReference>
<dbReference type="InterPro" id="IPR052200">
    <property type="entry name" value="Protoporphyrinogen_IX_DH"/>
</dbReference>
<dbReference type="PROSITE" id="PS50902">
    <property type="entry name" value="FLAVODOXIN_LIKE"/>
    <property type="match status" value="1"/>
</dbReference>
<dbReference type="RefSeq" id="WP_329500446.1">
    <property type="nucleotide sequence ID" value="NZ_CP108460.1"/>
</dbReference>
<evidence type="ECO:0000313" key="3">
    <source>
        <dbReference type="Proteomes" id="UP001432014"/>
    </source>
</evidence>
<feature type="domain" description="Flavodoxin-like" evidence="1">
    <location>
        <begin position="4"/>
        <end position="164"/>
    </location>
</feature>
<accession>A0ABZ1W2L4</accession>
<dbReference type="SUPFAM" id="SSF52218">
    <property type="entry name" value="Flavoproteins"/>
    <property type="match status" value="1"/>
</dbReference>